<dbReference type="PANTHER" id="PTHR33730:SF32">
    <property type="entry name" value="MAPK KINASE SUBSTRATE PROTEIN"/>
    <property type="match status" value="1"/>
</dbReference>
<comment type="caution">
    <text evidence="2">The sequence shown here is derived from an EMBL/GenBank/DDBJ whole genome shotgun (WGS) entry which is preliminary data.</text>
</comment>
<dbReference type="EMBL" id="JARPOI010000018">
    <property type="protein sequence ID" value="KAJ9135209.1"/>
    <property type="molecule type" value="Genomic_DNA"/>
</dbReference>
<accession>A0ABQ9KED3</accession>
<reference evidence="2 3" key="1">
    <citation type="journal article" date="2023" name="Plant Biotechnol. J.">
        <title>Chromosome-level wild Hevea brasiliensis genome provides new tools for genomic-assisted breeding and valuable loci to elevate rubber yield.</title>
        <authorList>
            <person name="Cheng H."/>
            <person name="Song X."/>
            <person name="Hu Y."/>
            <person name="Wu T."/>
            <person name="Yang Q."/>
            <person name="An Z."/>
            <person name="Feng S."/>
            <person name="Deng Z."/>
            <person name="Wu W."/>
            <person name="Zeng X."/>
            <person name="Tu M."/>
            <person name="Wang X."/>
            <person name="Huang H."/>
        </authorList>
    </citation>
    <scope>NUCLEOTIDE SEQUENCE [LARGE SCALE GENOMIC DNA]</scope>
    <source>
        <strain evidence="2">MT/VB/25A 57/8</strain>
    </source>
</reference>
<evidence type="ECO:0000256" key="1">
    <source>
        <dbReference type="SAM" id="MobiDB-lite"/>
    </source>
</evidence>
<dbReference type="Proteomes" id="UP001174677">
    <property type="component" value="Chromosome 18"/>
</dbReference>
<evidence type="ECO:0000313" key="2">
    <source>
        <dbReference type="EMBL" id="KAJ9135209.1"/>
    </source>
</evidence>
<sequence length="195" mass="22029">MASALQRSTISFRRQGSSGRIWDNLHIYRKASGAFSGPLLGKATDKSQELYLKNIEKGREEAFQQNKDTSNSSSSTSPMPPSKPENEIQMCKVLSLFRSCMGSPTAKFSFSSSIIICVKSSTTYIFFFPLSFASLEFSLLWINLEALKLPEQGCYCMPLTHEILSWGFYYHTTPFTRTILLQTIFNSFLLLYSCS</sequence>
<evidence type="ECO:0000313" key="3">
    <source>
        <dbReference type="Proteomes" id="UP001174677"/>
    </source>
</evidence>
<gene>
    <name evidence="2" type="ORF">P3X46_032418</name>
</gene>
<dbReference type="PANTHER" id="PTHR33730">
    <property type="entry name" value="OS05G0542732 PROTEIN-RELATED"/>
    <property type="match status" value="1"/>
</dbReference>
<dbReference type="InterPro" id="IPR031421">
    <property type="entry name" value="DUF4666"/>
</dbReference>
<protein>
    <submittedName>
        <fullName evidence="2">Uncharacterized protein</fullName>
    </submittedName>
</protein>
<organism evidence="2 3">
    <name type="scientific">Hevea brasiliensis</name>
    <name type="common">Para rubber tree</name>
    <name type="synonym">Siphonia brasiliensis</name>
    <dbReference type="NCBI Taxonomy" id="3981"/>
    <lineage>
        <taxon>Eukaryota</taxon>
        <taxon>Viridiplantae</taxon>
        <taxon>Streptophyta</taxon>
        <taxon>Embryophyta</taxon>
        <taxon>Tracheophyta</taxon>
        <taxon>Spermatophyta</taxon>
        <taxon>Magnoliopsida</taxon>
        <taxon>eudicotyledons</taxon>
        <taxon>Gunneridae</taxon>
        <taxon>Pentapetalae</taxon>
        <taxon>rosids</taxon>
        <taxon>fabids</taxon>
        <taxon>Malpighiales</taxon>
        <taxon>Euphorbiaceae</taxon>
        <taxon>Crotonoideae</taxon>
        <taxon>Micrandreae</taxon>
        <taxon>Hevea</taxon>
    </lineage>
</organism>
<name>A0ABQ9KED3_HEVBR</name>
<keyword evidence="3" id="KW-1185">Reference proteome</keyword>
<feature type="region of interest" description="Disordered" evidence="1">
    <location>
        <begin position="63"/>
        <end position="85"/>
    </location>
</feature>
<dbReference type="Pfam" id="PF15697">
    <property type="entry name" value="DUF4666"/>
    <property type="match status" value="1"/>
</dbReference>
<proteinExistence type="predicted"/>